<dbReference type="SUPFAM" id="SSF56112">
    <property type="entry name" value="Protein kinase-like (PK-like)"/>
    <property type="match status" value="1"/>
</dbReference>
<evidence type="ECO:0000313" key="3">
    <source>
        <dbReference type="Proteomes" id="UP000431901"/>
    </source>
</evidence>
<dbReference type="OrthoDB" id="2570531at2"/>
<dbReference type="Pfam" id="PF01636">
    <property type="entry name" value="APH"/>
    <property type="match status" value="1"/>
</dbReference>
<dbReference type="RefSeq" id="WP_161105920.1">
    <property type="nucleotide sequence ID" value="NZ_JBHLYI010000011.1"/>
</dbReference>
<evidence type="ECO:0000259" key="1">
    <source>
        <dbReference type="Pfam" id="PF01636"/>
    </source>
</evidence>
<sequence>MMRRSDDWTSLPAEARDAVQESIGKVVRAAPVLAGAHCDIAEILTTTEHGRVFLKGVRLDRREADWWQLRREAMIGPHVGGRLAPRLLAQAEAGGWTLLAFEYVTGRHASFAPDSPDLDHLAAVVRQLQHTDVPDGLFRPVEGRWTAFMPDPSPLAGDRLLHADLNEGNVLISGGRPYVVDWGMATYGAAWVELAVLIPWLIRSGHTPASAEAWAGQFPHWHDPDNDHVTGFADATVAKWLHLLQQGHTEWKRELLDAARWWTAWRKGT</sequence>
<proteinExistence type="predicted"/>
<protein>
    <submittedName>
        <fullName evidence="2">Phosphotransferase</fullName>
    </submittedName>
</protein>
<accession>A0A6I4WHF0</accession>
<gene>
    <name evidence="2" type="ORF">GQ466_27320</name>
</gene>
<feature type="domain" description="Aminoglycoside phosphotransferase" evidence="1">
    <location>
        <begin position="119"/>
        <end position="218"/>
    </location>
</feature>
<dbReference type="Proteomes" id="UP000431901">
    <property type="component" value="Unassembled WGS sequence"/>
</dbReference>
<dbReference type="EMBL" id="WUTW01000008">
    <property type="protein sequence ID" value="MXQ67735.1"/>
    <property type="molecule type" value="Genomic_DNA"/>
</dbReference>
<keyword evidence="2" id="KW-0808">Transferase</keyword>
<comment type="caution">
    <text evidence="2">The sequence shown here is derived from an EMBL/GenBank/DDBJ whole genome shotgun (WGS) entry which is preliminary data.</text>
</comment>
<dbReference type="InterPro" id="IPR002575">
    <property type="entry name" value="Aminoglycoside_PTrfase"/>
</dbReference>
<dbReference type="AlphaFoldDB" id="A0A6I4WHF0"/>
<evidence type="ECO:0000313" key="2">
    <source>
        <dbReference type="EMBL" id="MXQ67735.1"/>
    </source>
</evidence>
<organism evidence="2 3">
    <name type="scientific">Actinomadura rayongensis</name>
    <dbReference type="NCBI Taxonomy" id="1429076"/>
    <lineage>
        <taxon>Bacteria</taxon>
        <taxon>Bacillati</taxon>
        <taxon>Actinomycetota</taxon>
        <taxon>Actinomycetes</taxon>
        <taxon>Streptosporangiales</taxon>
        <taxon>Thermomonosporaceae</taxon>
        <taxon>Actinomadura</taxon>
    </lineage>
</organism>
<dbReference type="InterPro" id="IPR011009">
    <property type="entry name" value="Kinase-like_dom_sf"/>
</dbReference>
<name>A0A6I4WHF0_9ACTN</name>
<reference evidence="2 3" key="1">
    <citation type="submission" date="2019-12" db="EMBL/GenBank/DDBJ databases">
        <title>Nocardia macrotermitis sp. nov. and Nocardia aurantia sp. nov., isolated from the gut of the fungus growing-termite Macrotermes natalensis.</title>
        <authorList>
            <person name="Christine B."/>
            <person name="Rene B."/>
        </authorList>
    </citation>
    <scope>NUCLEOTIDE SEQUENCE [LARGE SCALE GENOMIC DNA]</scope>
    <source>
        <strain evidence="2 3">DSM 102126</strain>
    </source>
</reference>
<dbReference type="GO" id="GO:0016740">
    <property type="term" value="F:transferase activity"/>
    <property type="evidence" value="ECO:0007669"/>
    <property type="project" value="UniProtKB-KW"/>
</dbReference>
<dbReference type="Gene3D" id="3.90.1200.10">
    <property type="match status" value="1"/>
</dbReference>
<keyword evidence="3" id="KW-1185">Reference proteome</keyword>